<dbReference type="GO" id="GO:0005634">
    <property type="term" value="C:nucleus"/>
    <property type="evidence" value="ECO:0007669"/>
    <property type="project" value="UniProtKB-SubCell"/>
</dbReference>
<dbReference type="Gene3D" id="1.10.260.40">
    <property type="entry name" value="lambda repressor-like DNA-binding domains"/>
    <property type="match status" value="1"/>
</dbReference>
<dbReference type="InParanoid" id="H3AXH1"/>
<dbReference type="GeneTree" id="ENSGT00940000162208"/>
<dbReference type="STRING" id="7897.ENSLACP00000014342"/>
<dbReference type="AlphaFoldDB" id="H3AXH1"/>
<dbReference type="SMART" id="SM00352">
    <property type="entry name" value="POU"/>
    <property type="match status" value="1"/>
</dbReference>
<dbReference type="SUPFAM" id="SSF47413">
    <property type="entry name" value="lambda repressor-like DNA-binding domains"/>
    <property type="match status" value="1"/>
</dbReference>
<dbReference type="GO" id="GO:0000978">
    <property type="term" value="F:RNA polymerase II cis-regulatory region sequence-specific DNA binding"/>
    <property type="evidence" value="ECO:0007669"/>
    <property type="project" value="TreeGrafter"/>
</dbReference>
<dbReference type="SUPFAM" id="SSF46689">
    <property type="entry name" value="Homeodomain-like"/>
    <property type="match status" value="1"/>
</dbReference>
<evidence type="ECO:0000256" key="7">
    <source>
        <dbReference type="ARBA" id="ARBA00023155"/>
    </source>
</evidence>
<reference evidence="15" key="2">
    <citation type="submission" date="2025-08" db="UniProtKB">
        <authorList>
            <consortium name="Ensembl"/>
        </authorList>
    </citation>
    <scope>IDENTIFICATION</scope>
</reference>
<dbReference type="GO" id="GO:0000981">
    <property type="term" value="F:DNA-binding transcription factor activity, RNA polymerase II-specific"/>
    <property type="evidence" value="ECO:0007669"/>
    <property type="project" value="InterPro"/>
</dbReference>
<reference evidence="15" key="3">
    <citation type="submission" date="2025-09" db="UniProtKB">
        <authorList>
            <consortium name="Ensembl"/>
        </authorList>
    </citation>
    <scope>IDENTIFICATION</scope>
</reference>
<evidence type="ECO:0000256" key="12">
    <source>
        <dbReference type="SAM" id="MobiDB-lite"/>
    </source>
</evidence>
<evidence type="ECO:0000256" key="6">
    <source>
        <dbReference type="ARBA" id="ARBA00023125"/>
    </source>
</evidence>
<keyword evidence="8 9" id="KW-0539">Nucleus</keyword>
<dbReference type="PANTHER" id="PTHR11636:SF86">
    <property type="entry name" value="POU DOMAIN, CLASS 5, TRANSCRIPTION FACTOR 1-RELATED"/>
    <property type="match status" value="1"/>
</dbReference>
<evidence type="ECO:0000256" key="2">
    <source>
        <dbReference type="ARBA" id="ARBA00004496"/>
    </source>
</evidence>
<dbReference type="PROSITE" id="PS00027">
    <property type="entry name" value="HOMEOBOX_1"/>
    <property type="match status" value="1"/>
</dbReference>
<comment type="similarity">
    <text evidence="3">Belongs to the POU transcription factor family. Class-5 subfamily.</text>
</comment>
<keyword evidence="6 9" id="KW-0238">DNA-binding</keyword>
<dbReference type="eggNOG" id="KOG3802">
    <property type="taxonomic scope" value="Eukaryota"/>
</dbReference>
<accession>H3AXH1</accession>
<dbReference type="InterPro" id="IPR010982">
    <property type="entry name" value="Lambda_DNA-bd_dom_sf"/>
</dbReference>
<name>H3AXH1_LATCH</name>
<dbReference type="Proteomes" id="UP000008672">
    <property type="component" value="Unassembled WGS sequence"/>
</dbReference>
<dbReference type="Gene3D" id="1.10.10.60">
    <property type="entry name" value="Homeodomain-like"/>
    <property type="match status" value="1"/>
</dbReference>
<dbReference type="FunFam" id="1.10.260.40:FF:000022">
    <property type="entry name" value="POU domain protein"/>
    <property type="match status" value="1"/>
</dbReference>
<evidence type="ECO:0000256" key="10">
    <source>
        <dbReference type="RuleBase" id="RU000682"/>
    </source>
</evidence>
<feature type="domain" description="POU-specific" evidence="14">
    <location>
        <begin position="194"/>
        <end position="268"/>
    </location>
</feature>
<dbReference type="InterPro" id="IPR001356">
    <property type="entry name" value="HD"/>
</dbReference>
<keyword evidence="16" id="KW-1185">Reference proteome</keyword>
<dbReference type="CDD" id="cd00086">
    <property type="entry name" value="homeodomain"/>
    <property type="match status" value="1"/>
</dbReference>
<dbReference type="HOGENOM" id="CLU_043154_0_0_1"/>
<evidence type="ECO:0000256" key="9">
    <source>
        <dbReference type="PROSITE-ProRule" id="PRU00108"/>
    </source>
</evidence>
<keyword evidence="4" id="KW-0963">Cytoplasm</keyword>
<gene>
    <name evidence="15" type="primary">LOC102355666</name>
</gene>
<dbReference type="InterPro" id="IPR013847">
    <property type="entry name" value="POU"/>
</dbReference>
<dbReference type="Pfam" id="PF00157">
    <property type="entry name" value="Pou"/>
    <property type="match status" value="1"/>
</dbReference>
<dbReference type="PROSITE" id="PS00465">
    <property type="entry name" value="POU_2"/>
    <property type="match status" value="1"/>
</dbReference>
<evidence type="ECO:0000256" key="1">
    <source>
        <dbReference type="ARBA" id="ARBA00004123"/>
    </source>
</evidence>
<keyword evidence="5" id="KW-0597">Phosphoprotein</keyword>
<dbReference type="EMBL" id="AFYH01090867">
    <property type="status" value="NOT_ANNOTATED_CDS"/>
    <property type="molecule type" value="Genomic_DNA"/>
</dbReference>
<keyword evidence="11" id="KW-0804">Transcription</keyword>
<evidence type="ECO:0000256" key="5">
    <source>
        <dbReference type="ARBA" id="ARBA00022553"/>
    </source>
</evidence>
<feature type="domain" description="Homeobox" evidence="13">
    <location>
        <begin position="285"/>
        <end position="345"/>
    </location>
</feature>
<proteinExistence type="inferred from homology"/>
<dbReference type="Pfam" id="PF00046">
    <property type="entry name" value="Homeodomain"/>
    <property type="match status" value="1"/>
</dbReference>
<dbReference type="PANTHER" id="PTHR11636">
    <property type="entry name" value="POU DOMAIN"/>
    <property type="match status" value="1"/>
</dbReference>
<dbReference type="EMBL" id="AFYH01090868">
    <property type="status" value="NOT_ANNOTATED_CDS"/>
    <property type="molecule type" value="Genomic_DNA"/>
</dbReference>
<evidence type="ECO:0000259" key="14">
    <source>
        <dbReference type="PROSITE" id="PS51179"/>
    </source>
</evidence>
<dbReference type="FunCoup" id="H3AXH1">
    <property type="interactions" value="826"/>
</dbReference>
<feature type="compositionally biased region" description="Polar residues" evidence="12">
    <location>
        <begin position="133"/>
        <end position="161"/>
    </location>
</feature>
<evidence type="ECO:0000256" key="11">
    <source>
        <dbReference type="RuleBase" id="RU361194"/>
    </source>
</evidence>
<feature type="region of interest" description="Disordered" evidence="12">
    <location>
        <begin position="133"/>
        <end position="169"/>
    </location>
</feature>
<dbReference type="GO" id="GO:0005737">
    <property type="term" value="C:cytoplasm"/>
    <property type="evidence" value="ECO:0007669"/>
    <property type="project" value="UniProtKB-SubCell"/>
</dbReference>
<evidence type="ECO:0000313" key="15">
    <source>
        <dbReference type="Ensembl" id="ENSLACP00000014342.1"/>
    </source>
</evidence>
<comment type="subcellular location">
    <subcellularLocation>
        <location evidence="2">Cytoplasm</location>
    </subcellularLocation>
    <subcellularLocation>
        <location evidence="1 9 10">Nucleus</location>
    </subcellularLocation>
</comment>
<evidence type="ECO:0000256" key="3">
    <source>
        <dbReference type="ARBA" id="ARBA00007300"/>
    </source>
</evidence>
<dbReference type="InterPro" id="IPR017970">
    <property type="entry name" value="Homeobox_CS"/>
</dbReference>
<dbReference type="EMBL" id="AFYH01090869">
    <property type="status" value="NOT_ANNOTATED_CDS"/>
    <property type="molecule type" value="Genomic_DNA"/>
</dbReference>
<dbReference type="PRINTS" id="PR00028">
    <property type="entry name" value="POUDOMAIN"/>
</dbReference>
<dbReference type="InterPro" id="IPR009057">
    <property type="entry name" value="Homeodomain-like_sf"/>
</dbReference>
<dbReference type="InterPro" id="IPR050255">
    <property type="entry name" value="POU_domain_TF"/>
</dbReference>
<dbReference type="Ensembl" id="ENSLACT00000014442.1">
    <property type="protein sequence ID" value="ENSLACP00000014342.1"/>
    <property type="gene ID" value="ENSLACG00000012622.1"/>
</dbReference>
<feature type="DNA-binding region" description="Homeobox" evidence="9">
    <location>
        <begin position="287"/>
        <end position="346"/>
    </location>
</feature>
<dbReference type="PROSITE" id="PS50071">
    <property type="entry name" value="HOMEOBOX_2"/>
    <property type="match status" value="1"/>
</dbReference>
<dbReference type="SMART" id="SM00389">
    <property type="entry name" value="HOX"/>
    <property type="match status" value="1"/>
</dbReference>
<organism evidence="15 16">
    <name type="scientific">Latimeria chalumnae</name>
    <name type="common">Coelacanth</name>
    <dbReference type="NCBI Taxonomy" id="7897"/>
    <lineage>
        <taxon>Eukaryota</taxon>
        <taxon>Metazoa</taxon>
        <taxon>Chordata</taxon>
        <taxon>Craniata</taxon>
        <taxon>Vertebrata</taxon>
        <taxon>Euteleostomi</taxon>
        <taxon>Coelacanthiformes</taxon>
        <taxon>Coelacanthidae</taxon>
        <taxon>Latimeria</taxon>
    </lineage>
</organism>
<sequence>MAGHLGQDVGRSYGMCPEVFQVSGGTRQEASSVLGADGASLFSPPGFAFKEEYGHAAVDTQFGDPATMAGAHALSRPWYPFPAAEAWAHGAIMTGQHSTQAPHSSHDIHKVHIKTEEEGRSEARTLGGHGYWASQQATQSRPPTSPVSGKSSPSDQPTSPENAEENHRDALTDSGTEVRMGSEAHQHHLKMGEEDTPTTDDLEQFAKELKHKRISLGFTQADVGLALGALYGKMFSQTTICRFEALQLSFKNMCKLKPLLQRWLDEADTNENLQELCNLEQVLSQARKRKRTSLETTAKGTLESFFLKCSKPSLQEIAQIAEELSLDKDVVRVWFCNRRQKGKRSLYQSEEEYETPPQYGVHPFQPPVPTMHLPNSVVQQAYNGTPFPTTLYVPQFYEGEAFPQPRAGPCTRN</sequence>
<evidence type="ECO:0000256" key="4">
    <source>
        <dbReference type="ARBA" id="ARBA00022490"/>
    </source>
</evidence>
<dbReference type="PROSITE" id="PS51179">
    <property type="entry name" value="POU_3"/>
    <property type="match status" value="1"/>
</dbReference>
<evidence type="ECO:0000259" key="13">
    <source>
        <dbReference type="PROSITE" id="PS50071"/>
    </source>
</evidence>
<evidence type="ECO:0000256" key="8">
    <source>
        <dbReference type="ARBA" id="ARBA00023242"/>
    </source>
</evidence>
<keyword evidence="7 9" id="KW-0371">Homeobox</keyword>
<reference evidence="16" key="1">
    <citation type="submission" date="2011-08" db="EMBL/GenBank/DDBJ databases">
        <title>The draft genome of Latimeria chalumnae.</title>
        <authorList>
            <person name="Di Palma F."/>
            <person name="Alfoldi J."/>
            <person name="Johnson J."/>
            <person name="Berlin A."/>
            <person name="Gnerre S."/>
            <person name="Jaffe D."/>
            <person name="MacCallum I."/>
            <person name="Young S."/>
            <person name="Walker B.J."/>
            <person name="Lander E."/>
            <person name="Lindblad-Toh K."/>
        </authorList>
    </citation>
    <scope>NUCLEOTIDE SEQUENCE [LARGE SCALE GENOMIC DNA]</scope>
    <source>
        <strain evidence="16">Wild caught</strain>
    </source>
</reference>
<dbReference type="PROSITE" id="PS00035">
    <property type="entry name" value="POU_1"/>
    <property type="match status" value="1"/>
</dbReference>
<dbReference type="InterPro" id="IPR000327">
    <property type="entry name" value="POU_dom"/>
</dbReference>
<evidence type="ECO:0000313" key="16">
    <source>
        <dbReference type="Proteomes" id="UP000008672"/>
    </source>
</evidence>
<protein>
    <recommendedName>
        <fullName evidence="11">POU domain protein</fullName>
    </recommendedName>
</protein>